<dbReference type="HOGENOM" id="CLU_097631_0_0_1"/>
<dbReference type="GeneID" id="18925146"/>
<dbReference type="RefSeq" id="XP_007418764.1">
    <property type="nucleotide sequence ID" value="XM_007418702.1"/>
</dbReference>
<sequence>MTAILHNIDDANRVNPNNLGTGWHLSNTNLALKGPFGGHVFEPLTAIAYVRPADKLQRAKTYCIVGPFGHNHNSGESAIKHSHNSKTDVVINPQDLGDLLAGKAVVNGVGKIVDFYFEDVDKITGWELTVNAKHNWFDPRTEEIKEFIMTYQFGLFTPMSFYWPQIAVGARMLLHGYVIRKDIVSGRFIVKLYLAITSVHPQFNYIISTNQCIYGIYGIEEGYNAKQGGHWEPLTGVDRCGDM</sequence>
<dbReference type="GeneID" id="18922458"/>
<reference evidence="2" key="2">
    <citation type="submission" date="2011-04" db="EMBL/GenBank/DDBJ databases">
        <title>Obligate Biotrophy Features Unraveled by the Genomic Analysis of the Rust Fungi, Melampsora larici-populina and Puccinia graminis f. sp. tritici.</title>
        <authorList>
            <consortium name="US DOE Joint Genome Institute (JGI-PGF)"/>
            <person name="Duplessis S."/>
            <person name="Cuomo C."/>
            <person name="Lin Y.-C."/>
            <person name="Aerts A."/>
            <person name="Tisserant E."/>
            <person name="Veneault-Fourrey C."/>
            <person name="Joly D."/>
            <person name="Hacquard S."/>
            <person name="Amselem J."/>
            <person name="Cantarel B."/>
            <person name="Readman C."/>
            <person name="Coutinho P."/>
            <person name="Feau N."/>
            <person name="Field M."/>
            <person name="Frey P."/>
            <person name="Gelhaye E."/>
            <person name="Goldberg J."/>
            <person name="Grabherr M."/>
            <person name="Kodira C."/>
            <person name="Kohler A."/>
            <person name="Kues U."/>
            <person name="Lindquist E."/>
            <person name="Lucas S."/>
            <person name="Mago R."/>
            <person name="Mauceli E."/>
            <person name="Morin E."/>
            <person name="Murat C."/>
            <person name="Pangilinan J."/>
            <person name="Park R."/>
            <person name="Pearson M."/>
            <person name="Quesneville H."/>
            <person name="Rouhier N."/>
            <person name="Sakthikumar S."/>
            <person name="Salamov A."/>
            <person name="Schmutz J."/>
            <person name="Selles B."/>
            <person name="Shapiro H."/>
            <person name="Tangay P."/>
            <person name="Tuskan G."/>
            <person name="Henrissat B."/>
            <person name="Van de Peer Y."/>
            <person name="Rouze P."/>
            <person name="Schein J."/>
            <person name="Ellis J."/>
            <person name="Dodds P."/>
            <person name="Zhong S."/>
            <person name="Hamelin R."/>
            <person name="Grigoriev I."/>
            <person name="Szabo L."/>
            <person name="Martin F."/>
        </authorList>
    </citation>
    <scope>NUCLEOTIDE SEQUENCE</scope>
    <source>
        <strain evidence="2">98AG31</strain>
    </source>
</reference>
<keyword evidence="3" id="KW-1185">Reference proteome</keyword>
<dbReference type="KEGG" id="mlr:MELLADRAFT_113931"/>
<organism evidence="3">
    <name type="scientific">Melampsora larici-populina (strain 98AG31 / pathotype 3-4-7)</name>
    <name type="common">Poplar leaf rust fungus</name>
    <dbReference type="NCBI Taxonomy" id="747676"/>
    <lineage>
        <taxon>Eukaryota</taxon>
        <taxon>Fungi</taxon>
        <taxon>Dikarya</taxon>
        <taxon>Basidiomycota</taxon>
        <taxon>Pucciniomycotina</taxon>
        <taxon>Pucciniomycetes</taxon>
        <taxon>Pucciniales</taxon>
        <taxon>Melampsoraceae</taxon>
        <taxon>Melampsora</taxon>
    </lineage>
</organism>
<gene>
    <name evidence="2" type="ORF">MELLADRAFT_104970</name>
    <name evidence="1" type="ORF">MELLADRAFT_113931</name>
</gene>
<dbReference type="EMBL" id="GL883100">
    <property type="protein sequence ID" value="EGG08613.1"/>
    <property type="molecule type" value="Genomic_DNA"/>
</dbReference>
<name>F4RG31_MELLP</name>
<evidence type="ECO:0000313" key="2">
    <source>
        <dbReference type="EMBL" id="EGG08613.1"/>
    </source>
</evidence>
<evidence type="ECO:0000313" key="3">
    <source>
        <dbReference type="Proteomes" id="UP000001072"/>
    </source>
</evidence>
<dbReference type="Proteomes" id="UP000001072">
    <property type="component" value="Unassembled WGS sequence"/>
</dbReference>
<dbReference type="EMBL" id="GL883190">
    <property type="protein sequence ID" value="EGF97983.1"/>
    <property type="molecule type" value="Genomic_DNA"/>
</dbReference>
<proteinExistence type="predicted"/>
<dbReference type="KEGG" id="mlr:MELLADRAFT_104970"/>
<dbReference type="RefSeq" id="XP_007408199.1">
    <property type="nucleotide sequence ID" value="XM_007408137.1"/>
</dbReference>
<reference evidence="3" key="1">
    <citation type="journal article" date="2011" name="Proc. Natl. Acad. Sci. U.S.A.">
        <title>Obligate biotrophy features unraveled by the genomic analysis of rust fungi.</title>
        <authorList>
            <person name="Duplessis S."/>
            <person name="Cuomo C.A."/>
            <person name="Lin Y.-C."/>
            <person name="Aerts A."/>
            <person name="Tisserant E."/>
            <person name="Veneault-Fourrey C."/>
            <person name="Joly D.L."/>
            <person name="Hacquard S."/>
            <person name="Amselem J."/>
            <person name="Cantarel B.L."/>
            <person name="Chiu R."/>
            <person name="Coutinho P.M."/>
            <person name="Feau N."/>
            <person name="Field M."/>
            <person name="Frey P."/>
            <person name="Gelhaye E."/>
            <person name="Goldberg J."/>
            <person name="Grabherr M.G."/>
            <person name="Kodira C.D."/>
            <person name="Kohler A."/>
            <person name="Kuees U."/>
            <person name="Lindquist E.A."/>
            <person name="Lucas S.M."/>
            <person name="Mago R."/>
            <person name="Mauceli E."/>
            <person name="Morin E."/>
            <person name="Murat C."/>
            <person name="Pangilinan J.L."/>
            <person name="Park R."/>
            <person name="Pearson M."/>
            <person name="Quesneville H."/>
            <person name="Rouhier N."/>
            <person name="Sakthikumar S."/>
            <person name="Salamov A.A."/>
            <person name="Schmutz J."/>
            <person name="Selles B."/>
            <person name="Shapiro H."/>
            <person name="Tanguay P."/>
            <person name="Tuskan G.A."/>
            <person name="Henrissat B."/>
            <person name="Van de Peer Y."/>
            <person name="Rouze P."/>
            <person name="Ellis J.G."/>
            <person name="Dodds P.N."/>
            <person name="Schein J.E."/>
            <person name="Zhong S."/>
            <person name="Hamelin R.C."/>
            <person name="Grigoriev I.V."/>
            <person name="Szabo L.J."/>
            <person name="Martin F."/>
        </authorList>
    </citation>
    <scope>NUCLEOTIDE SEQUENCE [LARGE SCALE GENOMIC DNA]</scope>
    <source>
        <strain evidence="3">98AG31 / pathotype 3-4-7</strain>
    </source>
</reference>
<accession>F4RG31</accession>
<dbReference type="VEuPathDB" id="FungiDB:MELLADRAFT_113931"/>
<dbReference type="VEuPathDB" id="FungiDB:MELLADRAFT_104970"/>
<evidence type="ECO:0000313" key="1">
    <source>
        <dbReference type="EMBL" id="EGF97983.1"/>
    </source>
</evidence>
<dbReference type="AlphaFoldDB" id="F4RG31"/>
<protein>
    <submittedName>
        <fullName evidence="2">Uncharacterized protein</fullName>
    </submittedName>
</protein>